<feature type="non-terminal residue" evidence="4">
    <location>
        <position position="66"/>
    </location>
</feature>
<name>A0A2R5FE06_9STRA</name>
<dbReference type="InterPro" id="IPR024156">
    <property type="entry name" value="Small_GTPase_ARF"/>
</dbReference>
<dbReference type="PANTHER" id="PTHR11711">
    <property type="entry name" value="ADP RIBOSYLATION FACTOR-RELATED"/>
    <property type="match status" value="1"/>
</dbReference>
<dbReference type="GO" id="GO:0005525">
    <property type="term" value="F:GTP binding"/>
    <property type="evidence" value="ECO:0007669"/>
    <property type="project" value="UniProtKB-KW"/>
</dbReference>
<accession>A0A2R5FE06</accession>
<feature type="binding site" evidence="3">
    <location>
        <begin position="16"/>
        <end position="19"/>
    </location>
    <ligand>
        <name>GTP</name>
        <dbReference type="ChEBI" id="CHEBI:37565"/>
    </ligand>
</feature>
<gene>
    <name evidence="4" type="ORF">FCC1311_116402</name>
</gene>
<evidence type="ECO:0000313" key="4">
    <source>
        <dbReference type="EMBL" id="GBG16165.1"/>
    </source>
</evidence>
<evidence type="ECO:0000256" key="3">
    <source>
        <dbReference type="PIRSR" id="PIRSR606689-1"/>
    </source>
</evidence>
<evidence type="ECO:0000256" key="1">
    <source>
        <dbReference type="ARBA" id="ARBA00022741"/>
    </source>
</evidence>
<evidence type="ECO:0000256" key="2">
    <source>
        <dbReference type="ARBA" id="ARBA00023134"/>
    </source>
</evidence>
<reference evidence="4 5" key="1">
    <citation type="submission" date="2017-12" db="EMBL/GenBank/DDBJ databases">
        <title>Sequencing, de novo assembly and annotation of complete genome of a new Thraustochytrid species, strain FCC1311.</title>
        <authorList>
            <person name="Sedici K."/>
            <person name="Godart F."/>
            <person name="Aiese Cigliano R."/>
            <person name="Sanseverino W."/>
            <person name="Barakat M."/>
            <person name="Ortet P."/>
            <person name="Marechal E."/>
            <person name="Cagnac O."/>
            <person name="Amato A."/>
        </authorList>
    </citation>
    <scope>NUCLEOTIDE SEQUENCE [LARGE SCALE GENOMIC DNA]</scope>
</reference>
<comment type="caution">
    <text evidence="4">The sequence shown here is derived from an EMBL/GenBank/DDBJ whole genome shotgun (WGS) entry which is preliminary data.</text>
</comment>
<evidence type="ECO:0000313" key="5">
    <source>
        <dbReference type="Proteomes" id="UP000241890"/>
    </source>
</evidence>
<dbReference type="Gene3D" id="3.40.50.300">
    <property type="entry name" value="P-loop containing nucleotide triphosphate hydrolases"/>
    <property type="match status" value="1"/>
</dbReference>
<organism evidence="4 5">
    <name type="scientific">Hondaea fermentalgiana</name>
    <dbReference type="NCBI Taxonomy" id="2315210"/>
    <lineage>
        <taxon>Eukaryota</taxon>
        <taxon>Sar</taxon>
        <taxon>Stramenopiles</taxon>
        <taxon>Bigyra</taxon>
        <taxon>Labyrinthulomycetes</taxon>
        <taxon>Thraustochytrida</taxon>
        <taxon>Thraustochytriidae</taxon>
        <taxon>Hondaea</taxon>
    </lineage>
</organism>
<protein>
    <submittedName>
        <fullName evidence="4">ADP-ribosylation factor</fullName>
    </submittedName>
</protein>
<dbReference type="InParanoid" id="A0A2R5FE06"/>
<dbReference type="OrthoDB" id="34781at2759"/>
<dbReference type="EMBL" id="BEYU01001180">
    <property type="protein sequence ID" value="GBG16165.1"/>
    <property type="molecule type" value="Genomic_DNA"/>
</dbReference>
<sequence>MVEDELRGAAVLVLANKQDLPHAMTAPELAVKLGLLSIRGHNWFIQSSCATSGDGLFEGLDWVGKA</sequence>
<dbReference type="InterPro" id="IPR006689">
    <property type="entry name" value="Small_GTPase_ARF/SAR"/>
</dbReference>
<dbReference type="AlphaFoldDB" id="A0A2R5FE06"/>
<dbReference type="GO" id="GO:0003924">
    <property type="term" value="F:GTPase activity"/>
    <property type="evidence" value="ECO:0007669"/>
    <property type="project" value="InterPro"/>
</dbReference>
<dbReference type="Pfam" id="PF00025">
    <property type="entry name" value="Arf"/>
    <property type="match status" value="1"/>
</dbReference>
<dbReference type="Proteomes" id="UP000241890">
    <property type="component" value="Unassembled WGS sequence"/>
</dbReference>
<dbReference type="InterPro" id="IPR027417">
    <property type="entry name" value="P-loop_NTPase"/>
</dbReference>
<dbReference type="SUPFAM" id="SSF52540">
    <property type="entry name" value="P-loop containing nucleoside triphosphate hydrolases"/>
    <property type="match status" value="1"/>
</dbReference>
<keyword evidence="2 3" id="KW-0342">GTP-binding</keyword>
<keyword evidence="5" id="KW-1185">Reference proteome</keyword>
<proteinExistence type="predicted"/>
<keyword evidence="1 3" id="KW-0547">Nucleotide-binding</keyword>